<proteinExistence type="predicted"/>
<dbReference type="HOGENOM" id="CLU_1938200_0_0_1"/>
<sequence>MSSSSRSYLGRTPAAPVPTNGSTSPVPVSRRFLLEQIGEARRQLRASRAEETQRCNGVPCGALPILLALLDATMTREPLLCVLPHFSAIDELLVLERGVPWAEYFVSTVNADDAHDPVQTHAESQTLWHT</sequence>
<name>S8E0U6_FOMSC</name>
<evidence type="ECO:0000313" key="2">
    <source>
        <dbReference type="EMBL" id="EPS97038.1"/>
    </source>
</evidence>
<dbReference type="Proteomes" id="UP000015241">
    <property type="component" value="Unassembled WGS sequence"/>
</dbReference>
<accession>S8E0U6</accession>
<gene>
    <name evidence="2" type="ORF">FOMPIDRAFT_91341</name>
</gene>
<organism evidence="2 3">
    <name type="scientific">Fomitopsis schrenkii</name>
    <name type="common">Brown rot fungus</name>
    <dbReference type="NCBI Taxonomy" id="2126942"/>
    <lineage>
        <taxon>Eukaryota</taxon>
        <taxon>Fungi</taxon>
        <taxon>Dikarya</taxon>
        <taxon>Basidiomycota</taxon>
        <taxon>Agaricomycotina</taxon>
        <taxon>Agaricomycetes</taxon>
        <taxon>Polyporales</taxon>
        <taxon>Fomitopsis</taxon>
    </lineage>
</organism>
<dbReference type="EMBL" id="KE504180">
    <property type="protein sequence ID" value="EPS97038.1"/>
    <property type="molecule type" value="Genomic_DNA"/>
</dbReference>
<feature type="region of interest" description="Disordered" evidence="1">
    <location>
        <begin position="1"/>
        <end position="28"/>
    </location>
</feature>
<dbReference type="AlphaFoldDB" id="S8E0U6"/>
<evidence type="ECO:0000256" key="1">
    <source>
        <dbReference type="SAM" id="MobiDB-lite"/>
    </source>
</evidence>
<reference evidence="2 3" key="1">
    <citation type="journal article" date="2012" name="Science">
        <title>The Paleozoic origin of enzymatic lignin decomposition reconstructed from 31 fungal genomes.</title>
        <authorList>
            <person name="Floudas D."/>
            <person name="Binder M."/>
            <person name="Riley R."/>
            <person name="Barry K."/>
            <person name="Blanchette R.A."/>
            <person name="Henrissat B."/>
            <person name="Martinez A.T."/>
            <person name="Otillar R."/>
            <person name="Spatafora J.W."/>
            <person name="Yadav J.S."/>
            <person name="Aerts A."/>
            <person name="Benoit I."/>
            <person name="Boyd A."/>
            <person name="Carlson A."/>
            <person name="Copeland A."/>
            <person name="Coutinho P.M."/>
            <person name="de Vries R.P."/>
            <person name="Ferreira P."/>
            <person name="Findley K."/>
            <person name="Foster B."/>
            <person name="Gaskell J."/>
            <person name="Glotzer D."/>
            <person name="Gorecki P."/>
            <person name="Heitman J."/>
            <person name="Hesse C."/>
            <person name="Hori C."/>
            <person name="Igarashi K."/>
            <person name="Jurgens J.A."/>
            <person name="Kallen N."/>
            <person name="Kersten P."/>
            <person name="Kohler A."/>
            <person name="Kuees U."/>
            <person name="Kumar T.K.A."/>
            <person name="Kuo A."/>
            <person name="LaButti K."/>
            <person name="Larrondo L.F."/>
            <person name="Lindquist E."/>
            <person name="Ling A."/>
            <person name="Lombard V."/>
            <person name="Lucas S."/>
            <person name="Lundell T."/>
            <person name="Martin R."/>
            <person name="McLaughlin D.J."/>
            <person name="Morgenstern I."/>
            <person name="Morin E."/>
            <person name="Murat C."/>
            <person name="Nagy L.G."/>
            <person name="Nolan M."/>
            <person name="Ohm R.A."/>
            <person name="Patyshakuliyeva A."/>
            <person name="Rokas A."/>
            <person name="Ruiz-Duenas F.J."/>
            <person name="Sabat G."/>
            <person name="Salamov A."/>
            <person name="Samejima M."/>
            <person name="Schmutz J."/>
            <person name="Slot J.C."/>
            <person name="St John F."/>
            <person name="Stenlid J."/>
            <person name="Sun H."/>
            <person name="Sun S."/>
            <person name="Syed K."/>
            <person name="Tsang A."/>
            <person name="Wiebenga A."/>
            <person name="Young D."/>
            <person name="Pisabarro A."/>
            <person name="Eastwood D.C."/>
            <person name="Martin F."/>
            <person name="Cullen D."/>
            <person name="Grigoriev I.V."/>
            <person name="Hibbett D.S."/>
        </authorList>
    </citation>
    <scope>NUCLEOTIDE SEQUENCE</scope>
    <source>
        <strain evidence="3">FP-58527</strain>
    </source>
</reference>
<keyword evidence="3" id="KW-1185">Reference proteome</keyword>
<protein>
    <submittedName>
        <fullName evidence="2">Uncharacterized protein</fullName>
    </submittedName>
</protein>
<dbReference type="InParanoid" id="S8E0U6"/>
<evidence type="ECO:0000313" key="3">
    <source>
        <dbReference type="Proteomes" id="UP000015241"/>
    </source>
</evidence>